<accession>A0A1H0Q9K1</accession>
<dbReference type="PANTHER" id="PTHR42711">
    <property type="entry name" value="ABC TRANSPORTER ATP-BINDING PROTEIN"/>
    <property type="match status" value="1"/>
</dbReference>
<reference evidence="6" key="1">
    <citation type="submission" date="2016-10" db="EMBL/GenBank/DDBJ databases">
        <authorList>
            <person name="Varghese N."/>
            <person name="Submissions S."/>
        </authorList>
    </citation>
    <scope>NUCLEOTIDE SEQUENCE [LARGE SCALE GENOMIC DNA]</scope>
    <source>
        <strain evidence="6">IBRC-M10078</strain>
    </source>
</reference>
<dbReference type="PANTHER" id="PTHR42711:SF4">
    <property type="entry name" value="ABC TRANSPORTER RELATED"/>
    <property type="match status" value="1"/>
</dbReference>
<dbReference type="Pfam" id="PF00005">
    <property type="entry name" value="ABC_tran"/>
    <property type="match status" value="1"/>
</dbReference>
<evidence type="ECO:0000313" key="5">
    <source>
        <dbReference type="EMBL" id="SDP14017.1"/>
    </source>
</evidence>
<proteinExistence type="predicted"/>
<evidence type="ECO:0000313" key="6">
    <source>
        <dbReference type="Proteomes" id="UP000199159"/>
    </source>
</evidence>
<evidence type="ECO:0000256" key="1">
    <source>
        <dbReference type="ARBA" id="ARBA00022448"/>
    </source>
</evidence>
<evidence type="ECO:0000256" key="3">
    <source>
        <dbReference type="ARBA" id="ARBA00022840"/>
    </source>
</evidence>
<keyword evidence="6" id="KW-1185">Reference proteome</keyword>
<dbReference type="AlphaFoldDB" id="A0A1H0Q9K1"/>
<dbReference type="SUPFAM" id="SSF52540">
    <property type="entry name" value="P-loop containing nucleoside triphosphate hydrolases"/>
    <property type="match status" value="1"/>
</dbReference>
<dbReference type="InterPro" id="IPR003593">
    <property type="entry name" value="AAA+_ATPase"/>
</dbReference>
<feature type="domain" description="ABC transporter" evidence="4">
    <location>
        <begin position="3"/>
        <end position="255"/>
    </location>
</feature>
<keyword evidence="3 5" id="KW-0067">ATP-binding</keyword>
<dbReference type="InterPro" id="IPR003439">
    <property type="entry name" value="ABC_transporter-like_ATP-bd"/>
</dbReference>
<evidence type="ECO:0000256" key="2">
    <source>
        <dbReference type="ARBA" id="ARBA00022741"/>
    </source>
</evidence>
<dbReference type="Proteomes" id="UP000199159">
    <property type="component" value="Unassembled WGS sequence"/>
</dbReference>
<dbReference type="GO" id="GO:0005524">
    <property type="term" value="F:ATP binding"/>
    <property type="evidence" value="ECO:0007669"/>
    <property type="project" value="UniProtKB-KW"/>
</dbReference>
<sequence>MLIQVRDLKKTYVSYERGSSFIDTIASLFKRKTIEVTAVKGLDLDIAKGEIIGFLGPNGAGKSTTIKILTGILHPSSGEVQIMGYTPWKERKKYVMNIGAVFGQKSQLLWDTPPLDAFHMNKAIYDLEEKQFRETLDELVELLDVAEVVRKPTRQLSLGERMKCEFIMAMLHRPSVVFLDEPTIGLDMISKEKVHSFIQEMNRKGVTFLLTTHDLGDIEELASRIVVISHGEKVFDDSMTVLRNFLGAKKIVYIRTDFPSHWKGINGVKVLKQVSANETELELETDQLPLKDFIRMVNERFTVIDMSIDTLPIEQIIKEIYKKK</sequence>
<keyword evidence="2" id="KW-0547">Nucleotide-binding</keyword>
<dbReference type="EMBL" id="FNJU01000001">
    <property type="protein sequence ID" value="SDP14017.1"/>
    <property type="molecule type" value="Genomic_DNA"/>
</dbReference>
<dbReference type="InterPro" id="IPR027417">
    <property type="entry name" value="P-loop_NTPase"/>
</dbReference>
<dbReference type="PROSITE" id="PS50893">
    <property type="entry name" value="ABC_TRANSPORTER_2"/>
    <property type="match status" value="1"/>
</dbReference>
<dbReference type="STRING" id="930152.SAMN05216565_101665"/>
<dbReference type="InterPro" id="IPR050763">
    <property type="entry name" value="ABC_transporter_ATP-binding"/>
</dbReference>
<dbReference type="Gene3D" id="3.40.50.300">
    <property type="entry name" value="P-loop containing nucleotide triphosphate hydrolases"/>
    <property type="match status" value="1"/>
</dbReference>
<protein>
    <submittedName>
        <fullName evidence="5">ABC-2 type transport system ATP-binding protein</fullName>
    </submittedName>
</protein>
<dbReference type="RefSeq" id="WP_090849836.1">
    <property type="nucleotide sequence ID" value="NZ_JBHSDM010000003.1"/>
</dbReference>
<dbReference type="GO" id="GO:0016887">
    <property type="term" value="F:ATP hydrolysis activity"/>
    <property type="evidence" value="ECO:0007669"/>
    <property type="project" value="InterPro"/>
</dbReference>
<name>A0A1H0Q9K1_9BACI</name>
<keyword evidence="1" id="KW-0813">Transport</keyword>
<evidence type="ECO:0000259" key="4">
    <source>
        <dbReference type="PROSITE" id="PS50893"/>
    </source>
</evidence>
<gene>
    <name evidence="5" type="ORF">SAMN05216565_101665</name>
</gene>
<organism evidence="5 6">
    <name type="scientific">Litchfieldia salsa</name>
    <dbReference type="NCBI Taxonomy" id="930152"/>
    <lineage>
        <taxon>Bacteria</taxon>
        <taxon>Bacillati</taxon>
        <taxon>Bacillota</taxon>
        <taxon>Bacilli</taxon>
        <taxon>Bacillales</taxon>
        <taxon>Bacillaceae</taxon>
        <taxon>Litchfieldia</taxon>
    </lineage>
</organism>
<dbReference type="SMART" id="SM00382">
    <property type="entry name" value="AAA"/>
    <property type="match status" value="1"/>
</dbReference>
<dbReference type="OrthoDB" id="9804819at2"/>